<accession>A0A4U0U732</accession>
<name>A0A4U0U732_9PEZI</name>
<comment type="caution">
    <text evidence="2">The sequence shown here is derived from an EMBL/GenBank/DDBJ whole genome shotgun (WGS) entry which is preliminary data.</text>
</comment>
<feature type="region of interest" description="Disordered" evidence="1">
    <location>
        <begin position="174"/>
        <end position="201"/>
    </location>
</feature>
<gene>
    <name evidence="2" type="ORF">B0A50_02534</name>
</gene>
<dbReference type="AlphaFoldDB" id="A0A4U0U732"/>
<dbReference type="OrthoDB" id="3643508at2759"/>
<evidence type="ECO:0000313" key="3">
    <source>
        <dbReference type="Proteomes" id="UP000308549"/>
    </source>
</evidence>
<dbReference type="Proteomes" id="UP000308549">
    <property type="component" value="Unassembled WGS sequence"/>
</dbReference>
<feature type="compositionally biased region" description="Acidic residues" evidence="1">
    <location>
        <begin position="192"/>
        <end position="201"/>
    </location>
</feature>
<protein>
    <submittedName>
        <fullName evidence="2">Uncharacterized protein</fullName>
    </submittedName>
</protein>
<dbReference type="EMBL" id="NAJL01000010">
    <property type="protein sequence ID" value="TKA30814.1"/>
    <property type="molecule type" value="Genomic_DNA"/>
</dbReference>
<keyword evidence="3" id="KW-1185">Reference proteome</keyword>
<evidence type="ECO:0000256" key="1">
    <source>
        <dbReference type="SAM" id="MobiDB-lite"/>
    </source>
</evidence>
<feature type="region of interest" description="Disordered" evidence="1">
    <location>
        <begin position="1"/>
        <end position="26"/>
    </location>
</feature>
<reference evidence="2 3" key="1">
    <citation type="submission" date="2017-03" db="EMBL/GenBank/DDBJ databases">
        <title>Genomes of endolithic fungi from Antarctica.</title>
        <authorList>
            <person name="Coleine C."/>
            <person name="Masonjones S."/>
            <person name="Stajich J.E."/>
        </authorList>
    </citation>
    <scope>NUCLEOTIDE SEQUENCE [LARGE SCALE GENOMIC DNA]</scope>
    <source>
        <strain evidence="2 3">CCFEE 6315</strain>
    </source>
</reference>
<sequence length="201" mass="22485">MSSSSSSSSKSKTSYTRPEGFDRAQDITNDLEEYGCSIEHVKKALAMKDQPIDALAQMPRRTLKAAEEPPGEIVTVARGDRVGRGNANAKSAYEHLYLREGTNWVLFDPLRRYPRSSAACPPPFLHRWERYEPGKPRILEYNVATHCVRLRSTPAILQGRQVAYKKTGPKLEDVKKKGGRKGKALISAEIVDSQEEEEGPE</sequence>
<organism evidence="2 3">
    <name type="scientific">Salinomyces thailandicus</name>
    <dbReference type="NCBI Taxonomy" id="706561"/>
    <lineage>
        <taxon>Eukaryota</taxon>
        <taxon>Fungi</taxon>
        <taxon>Dikarya</taxon>
        <taxon>Ascomycota</taxon>
        <taxon>Pezizomycotina</taxon>
        <taxon>Dothideomycetes</taxon>
        <taxon>Dothideomycetidae</taxon>
        <taxon>Mycosphaerellales</taxon>
        <taxon>Teratosphaeriaceae</taxon>
        <taxon>Salinomyces</taxon>
    </lineage>
</organism>
<proteinExistence type="predicted"/>
<feature type="compositionally biased region" description="Low complexity" evidence="1">
    <location>
        <begin position="1"/>
        <end position="14"/>
    </location>
</feature>
<evidence type="ECO:0000313" key="2">
    <source>
        <dbReference type="EMBL" id="TKA30814.1"/>
    </source>
</evidence>